<dbReference type="InterPro" id="IPR014284">
    <property type="entry name" value="RNA_pol_sigma-70_dom"/>
</dbReference>
<dbReference type="InterPro" id="IPR007630">
    <property type="entry name" value="RNA_pol_sigma70_r4"/>
</dbReference>
<dbReference type="EMBL" id="SAYU02000015">
    <property type="protein sequence ID" value="NHA67711.1"/>
    <property type="molecule type" value="Genomic_DNA"/>
</dbReference>
<dbReference type="SUPFAM" id="SSF88946">
    <property type="entry name" value="Sigma2 domain of RNA polymerase sigma factors"/>
    <property type="match status" value="1"/>
</dbReference>
<protein>
    <submittedName>
        <fullName evidence="9">Sigma-70 family RNA polymerase sigma factor</fullName>
    </submittedName>
</protein>
<sequence>MTTAPTRPAAPVLEPGTPAPTEEAPDLSTLDTAALVARCREGEQAAWTALTDRFGRLVHSIARRHRLSAAECDDVAQATWLRLVQRIDSIRTPESCGDWLATVARNESLRIITRERRATPMADPAGDTAASSSPHDDPLVRVLRDEELRTVADALASLEPRHRELLRLVLLDPPLSYAEIGELLGMPAASVGPTRTRCLRRLQRAIEERSVTEDRLVG</sequence>
<dbReference type="Gene3D" id="1.10.1740.10">
    <property type="match status" value="1"/>
</dbReference>
<gene>
    <name evidence="9" type="ORF">EPD83_006545</name>
</gene>
<evidence type="ECO:0000256" key="3">
    <source>
        <dbReference type="ARBA" id="ARBA00023082"/>
    </source>
</evidence>
<evidence type="ECO:0000256" key="1">
    <source>
        <dbReference type="ARBA" id="ARBA00010641"/>
    </source>
</evidence>
<evidence type="ECO:0000313" key="10">
    <source>
        <dbReference type="Proteomes" id="UP000287866"/>
    </source>
</evidence>
<feature type="region of interest" description="Disordered" evidence="6">
    <location>
        <begin position="1"/>
        <end position="27"/>
    </location>
</feature>
<accession>A0A8T6R656</accession>
<dbReference type="InterPro" id="IPR036388">
    <property type="entry name" value="WH-like_DNA-bd_sf"/>
</dbReference>
<keyword evidence="5" id="KW-0804">Transcription</keyword>
<keyword evidence="10" id="KW-1185">Reference proteome</keyword>
<evidence type="ECO:0000256" key="6">
    <source>
        <dbReference type="SAM" id="MobiDB-lite"/>
    </source>
</evidence>
<dbReference type="AlphaFoldDB" id="A0A8T6R656"/>
<comment type="similarity">
    <text evidence="1">Belongs to the sigma-70 factor family. ECF subfamily.</text>
</comment>
<keyword evidence="2" id="KW-0805">Transcription regulation</keyword>
<dbReference type="Gene3D" id="1.10.10.10">
    <property type="entry name" value="Winged helix-like DNA-binding domain superfamily/Winged helix DNA-binding domain"/>
    <property type="match status" value="1"/>
</dbReference>
<evidence type="ECO:0000256" key="5">
    <source>
        <dbReference type="ARBA" id="ARBA00023163"/>
    </source>
</evidence>
<dbReference type="Pfam" id="PF04545">
    <property type="entry name" value="Sigma70_r4"/>
    <property type="match status" value="1"/>
</dbReference>
<dbReference type="PANTHER" id="PTHR43133">
    <property type="entry name" value="RNA POLYMERASE ECF-TYPE SIGMA FACTO"/>
    <property type="match status" value="1"/>
</dbReference>
<dbReference type="RefSeq" id="WP_164896343.1">
    <property type="nucleotide sequence ID" value="NZ_SAYU02000015.1"/>
</dbReference>
<dbReference type="GO" id="GO:0016987">
    <property type="term" value="F:sigma factor activity"/>
    <property type="evidence" value="ECO:0007669"/>
    <property type="project" value="UniProtKB-KW"/>
</dbReference>
<evidence type="ECO:0000256" key="2">
    <source>
        <dbReference type="ARBA" id="ARBA00023015"/>
    </source>
</evidence>
<reference evidence="9" key="1">
    <citation type="submission" date="2020-03" db="EMBL/GenBank/DDBJ databases">
        <title>Phycicoccus flavus sp. nov., a novel endophytic actinobacterium isolated from branch of Kandelia candel.</title>
        <authorList>
            <person name="Tuo L."/>
        </authorList>
    </citation>
    <scope>NUCLEOTIDE SEQUENCE</scope>
    <source>
        <strain evidence="9">CMS6Z-2</strain>
    </source>
</reference>
<dbReference type="InterPro" id="IPR039425">
    <property type="entry name" value="RNA_pol_sigma-70-like"/>
</dbReference>
<evidence type="ECO:0000259" key="8">
    <source>
        <dbReference type="Pfam" id="PF04545"/>
    </source>
</evidence>
<dbReference type="NCBIfam" id="TIGR02937">
    <property type="entry name" value="sigma70-ECF"/>
    <property type="match status" value="1"/>
</dbReference>
<proteinExistence type="inferred from homology"/>
<evidence type="ECO:0000259" key="7">
    <source>
        <dbReference type="Pfam" id="PF04542"/>
    </source>
</evidence>
<feature type="region of interest" description="Disordered" evidence="6">
    <location>
        <begin position="117"/>
        <end position="137"/>
    </location>
</feature>
<dbReference type="Pfam" id="PF04542">
    <property type="entry name" value="Sigma70_r2"/>
    <property type="match status" value="1"/>
</dbReference>
<dbReference type="SUPFAM" id="SSF88659">
    <property type="entry name" value="Sigma3 and sigma4 domains of RNA polymerase sigma factors"/>
    <property type="match status" value="1"/>
</dbReference>
<dbReference type="GO" id="GO:0003677">
    <property type="term" value="F:DNA binding"/>
    <property type="evidence" value="ECO:0007669"/>
    <property type="project" value="UniProtKB-KW"/>
</dbReference>
<comment type="caution">
    <text evidence="9">The sequence shown here is derived from an EMBL/GenBank/DDBJ whole genome shotgun (WGS) entry which is preliminary data.</text>
</comment>
<dbReference type="Proteomes" id="UP000287866">
    <property type="component" value="Unassembled WGS sequence"/>
</dbReference>
<feature type="domain" description="RNA polymerase sigma-70 region 2" evidence="7">
    <location>
        <begin position="52"/>
        <end position="117"/>
    </location>
</feature>
<keyword evidence="4" id="KW-0238">DNA-binding</keyword>
<name>A0A8T6R656_9MICO</name>
<dbReference type="InterPro" id="IPR013325">
    <property type="entry name" value="RNA_pol_sigma_r2"/>
</dbReference>
<dbReference type="InterPro" id="IPR013324">
    <property type="entry name" value="RNA_pol_sigma_r3/r4-like"/>
</dbReference>
<evidence type="ECO:0000313" key="9">
    <source>
        <dbReference type="EMBL" id="NHA67711.1"/>
    </source>
</evidence>
<dbReference type="PANTHER" id="PTHR43133:SF8">
    <property type="entry name" value="RNA POLYMERASE SIGMA FACTOR HI_1459-RELATED"/>
    <property type="match status" value="1"/>
</dbReference>
<dbReference type="GO" id="GO:0006352">
    <property type="term" value="P:DNA-templated transcription initiation"/>
    <property type="evidence" value="ECO:0007669"/>
    <property type="project" value="InterPro"/>
</dbReference>
<dbReference type="InterPro" id="IPR007627">
    <property type="entry name" value="RNA_pol_sigma70_r2"/>
</dbReference>
<evidence type="ECO:0000256" key="4">
    <source>
        <dbReference type="ARBA" id="ARBA00023125"/>
    </source>
</evidence>
<organism evidence="9 10">
    <name type="scientific">Phycicoccus flavus</name>
    <dbReference type="NCBI Taxonomy" id="2502783"/>
    <lineage>
        <taxon>Bacteria</taxon>
        <taxon>Bacillati</taxon>
        <taxon>Actinomycetota</taxon>
        <taxon>Actinomycetes</taxon>
        <taxon>Micrococcales</taxon>
        <taxon>Intrasporangiaceae</taxon>
        <taxon>Phycicoccus</taxon>
    </lineage>
</organism>
<feature type="domain" description="RNA polymerase sigma-70 region 4" evidence="8">
    <location>
        <begin position="154"/>
        <end position="203"/>
    </location>
</feature>
<keyword evidence="3" id="KW-0731">Sigma factor</keyword>